<dbReference type="PATRIC" id="fig|1218506.3.peg.1846"/>
<keyword evidence="2" id="KW-1185">Reference proteome</keyword>
<dbReference type="AlphaFoldDB" id="A0A0F4LAD1"/>
<protein>
    <submittedName>
        <fullName evidence="1">D-alanine--D-alanine ligase</fullName>
    </submittedName>
</protein>
<accession>A0A0F4LAD1</accession>
<dbReference type="HOGENOM" id="CLU_2508569_0_0_9"/>
<comment type="caution">
    <text evidence="1">The sequence shown here is derived from an EMBL/GenBank/DDBJ whole genome shotgun (WGS) entry which is preliminary data.</text>
</comment>
<sequence length="85" mass="9821">METQPNTKFRSCRTNINDAIDKSKFEVHPIWVTKEGHLADEKDFYKVLANPKYIIKNSNKITNISNMAQLANLPEIDIFFTIIHG</sequence>
<dbReference type="EMBL" id="JXLH01000024">
    <property type="protein sequence ID" value="KJY55555.1"/>
    <property type="molecule type" value="Genomic_DNA"/>
</dbReference>
<organism evidence="1 2">
    <name type="scientific">Lactobacillus kimbladii</name>
    <dbReference type="NCBI Taxonomy" id="1218506"/>
    <lineage>
        <taxon>Bacteria</taxon>
        <taxon>Bacillati</taxon>
        <taxon>Bacillota</taxon>
        <taxon>Bacilli</taxon>
        <taxon>Lactobacillales</taxon>
        <taxon>Lactobacillaceae</taxon>
        <taxon>Lactobacillus</taxon>
    </lineage>
</organism>
<name>A0A0F4LAD1_9LACO</name>
<dbReference type="STRING" id="1218506.JF75_17540"/>
<reference evidence="1 2" key="1">
    <citation type="submission" date="2015-01" db="EMBL/GenBank/DDBJ databases">
        <title>Comparative genomics of the lactic acid bacteria isolated from the honey bee gut.</title>
        <authorList>
            <person name="Ellegaard K.M."/>
            <person name="Tamarit D."/>
            <person name="Javelind E."/>
            <person name="Olofsson T."/>
            <person name="Andersson S.G."/>
            <person name="Vasquez A."/>
        </authorList>
    </citation>
    <scope>NUCLEOTIDE SEQUENCE [LARGE SCALE GENOMIC DNA]</scope>
    <source>
        <strain evidence="1 2">Hma2</strain>
    </source>
</reference>
<evidence type="ECO:0000313" key="2">
    <source>
        <dbReference type="Proteomes" id="UP000033612"/>
    </source>
</evidence>
<gene>
    <name evidence="1" type="primary">ddlA</name>
    <name evidence="1" type="ORF">JF75_17540</name>
</gene>
<proteinExistence type="predicted"/>
<dbReference type="Gene3D" id="3.40.50.20">
    <property type="match status" value="1"/>
</dbReference>
<evidence type="ECO:0000313" key="1">
    <source>
        <dbReference type="EMBL" id="KJY55555.1"/>
    </source>
</evidence>
<keyword evidence="1" id="KW-0436">Ligase</keyword>
<dbReference type="GO" id="GO:0016874">
    <property type="term" value="F:ligase activity"/>
    <property type="evidence" value="ECO:0007669"/>
    <property type="project" value="UniProtKB-KW"/>
</dbReference>
<dbReference type="Proteomes" id="UP000033612">
    <property type="component" value="Unassembled WGS sequence"/>
</dbReference>